<keyword evidence="1" id="KW-0812">Transmembrane</keyword>
<keyword evidence="1" id="KW-1133">Transmembrane helix</keyword>
<keyword evidence="1" id="KW-0472">Membrane</keyword>
<protein>
    <submittedName>
        <fullName evidence="2">Uncharacterized protein</fullName>
    </submittedName>
</protein>
<feature type="transmembrane region" description="Helical" evidence="1">
    <location>
        <begin position="62"/>
        <end position="82"/>
    </location>
</feature>
<evidence type="ECO:0000256" key="1">
    <source>
        <dbReference type="SAM" id="Phobius"/>
    </source>
</evidence>
<comment type="caution">
    <text evidence="2">The sequence shown here is derived from an EMBL/GenBank/DDBJ whole genome shotgun (WGS) entry which is preliminary data.</text>
</comment>
<dbReference type="RefSeq" id="WP_018328228.1">
    <property type="nucleotide sequence ID" value="NZ_JACHBK010000007.1"/>
</dbReference>
<dbReference type="Proteomes" id="UP000585507">
    <property type="component" value="Unassembled WGS sequence"/>
</dbReference>
<evidence type="ECO:0000313" key="3">
    <source>
        <dbReference type="Proteomes" id="UP000585507"/>
    </source>
</evidence>
<dbReference type="AlphaFoldDB" id="A0A7W8UDI3"/>
<organism evidence="2 3">
    <name type="scientific">Rhizobium giardinii</name>
    <dbReference type="NCBI Taxonomy" id="56731"/>
    <lineage>
        <taxon>Bacteria</taxon>
        <taxon>Pseudomonadati</taxon>
        <taxon>Pseudomonadota</taxon>
        <taxon>Alphaproteobacteria</taxon>
        <taxon>Hyphomicrobiales</taxon>
        <taxon>Rhizobiaceae</taxon>
        <taxon>Rhizobium/Agrobacterium group</taxon>
        <taxon>Rhizobium</taxon>
    </lineage>
</organism>
<dbReference type="EMBL" id="JACHBK010000007">
    <property type="protein sequence ID" value="MBB5536517.1"/>
    <property type="molecule type" value="Genomic_DNA"/>
</dbReference>
<proteinExistence type="predicted"/>
<name>A0A7W8UDI3_9HYPH</name>
<keyword evidence="3" id="KW-1185">Reference proteome</keyword>
<reference evidence="2 3" key="1">
    <citation type="submission" date="2020-08" db="EMBL/GenBank/DDBJ databases">
        <title>Genomic Encyclopedia of Type Strains, Phase IV (KMG-V): Genome sequencing to study the core and pangenomes of soil and plant-associated prokaryotes.</title>
        <authorList>
            <person name="Whitman W."/>
        </authorList>
    </citation>
    <scope>NUCLEOTIDE SEQUENCE [LARGE SCALE GENOMIC DNA]</scope>
    <source>
        <strain evidence="2 3">SEMIA 4084</strain>
    </source>
</reference>
<gene>
    <name evidence="2" type="ORF">GGD55_003228</name>
</gene>
<sequence length="105" mass="10374">MPSELLAALFLSLAMGFSISRFRQIFLATTDHAILLSPATALASAISLSSAVMAFSGNGIGIGATITTLGVALAVVINQSALGTSARLALAAACLFAHAGLGASP</sequence>
<feature type="transmembrane region" description="Helical" evidence="1">
    <location>
        <begin position="34"/>
        <end position="55"/>
    </location>
</feature>
<accession>A0A7W8UDI3</accession>
<evidence type="ECO:0000313" key="2">
    <source>
        <dbReference type="EMBL" id="MBB5536517.1"/>
    </source>
</evidence>